<accession>A0A1G9BJ58</accession>
<keyword evidence="10" id="KW-0479">Metal-binding</keyword>
<evidence type="ECO:0000256" key="10">
    <source>
        <dbReference type="HAMAP-Rule" id="MF_00454"/>
    </source>
</evidence>
<keyword evidence="10" id="KW-0813">Transport</keyword>
<feature type="binding site" evidence="10">
    <location>
        <position position="70"/>
    </location>
    <ligand>
        <name>Na(+)</name>
        <dbReference type="ChEBI" id="CHEBI:29101"/>
        <note>structural</note>
    </ligand>
</feature>
<feature type="transmembrane region" description="Helical" evidence="10">
    <location>
        <begin position="98"/>
        <end position="119"/>
    </location>
</feature>
<proteinExistence type="inferred from homology"/>
<evidence type="ECO:0000256" key="5">
    <source>
        <dbReference type="ARBA" id="ARBA00023136"/>
    </source>
</evidence>
<evidence type="ECO:0000256" key="3">
    <source>
        <dbReference type="ARBA" id="ARBA00022692"/>
    </source>
</evidence>
<dbReference type="EMBL" id="FNFI01000008">
    <property type="protein sequence ID" value="SDK39487.1"/>
    <property type="molecule type" value="Genomic_DNA"/>
</dbReference>
<evidence type="ECO:0000256" key="9">
    <source>
        <dbReference type="ARBA" id="ARBA00049940"/>
    </source>
</evidence>
<evidence type="ECO:0000256" key="8">
    <source>
        <dbReference type="ARBA" id="ARBA00035585"/>
    </source>
</evidence>
<comment type="subcellular location">
    <subcellularLocation>
        <location evidence="1 10">Cell membrane</location>
        <topology evidence="1 10">Multi-pass membrane protein</topology>
    </subcellularLocation>
</comment>
<evidence type="ECO:0000313" key="12">
    <source>
        <dbReference type="Proteomes" id="UP000242700"/>
    </source>
</evidence>
<keyword evidence="3 10" id="KW-0812">Transmembrane</keyword>
<keyword evidence="4 10" id="KW-1133">Transmembrane helix</keyword>
<dbReference type="RefSeq" id="WP_092598273.1">
    <property type="nucleotide sequence ID" value="NZ_FNFI01000008.1"/>
</dbReference>
<keyword evidence="6 10" id="KW-0407">Ion channel</keyword>
<dbReference type="GO" id="GO:0140114">
    <property type="term" value="P:cellular detoxification of fluoride"/>
    <property type="evidence" value="ECO:0007669"/>
    <property type="project" value="UniProtKB-UniRule"/>
</dbReference>
<comment type="activity regulation">
    <text evidence="10">Na(+) is not transported, but it plays an essential structural role and its presence is essential for fluoride channel function.</text>
</comment>
<sequence>MINILTMMVAAGLGASLRAYIHQLPVFKDNDIPYNTMAINILGSFLMGFTVMLVAENTQYYLIIVTGFLGGFTTYSQFALDQFNLLREKKTKLFFKYSLSTVFFTLVAVAFGLIAGSMFV</sequence>
<evidence type="ECO:0000313" key="11">
    <source>
        <dbReference type="EMBL" id="SDK39487.1"/>
    </source>
</evidence>
<dbReference type="Pfam" id="PF02537">
    <property type="entry name" value="CRCB"/>
    <property type="match status" value="1"/>
</dbReference>
<comment type="catalytic activity">
    <reaction evidence="8">
        <text>fluoride(in) = fluoride(out)</text>
        <dbReference type="Rhea" id="RHEA:76159"/>
        <dbReference type="ChEBI" id="CHEBI:17051"/>
    </reaction>
    <physiologicalReaction direction="left-to-right" evidence="8">
        <dbReference type="Rhea" id="RHEA:76160"/>
    </physiologicalReaction>
</comment>
<dbReference type="PANTHER" id="PTHR28259:SF1">
    <property type="entry name" value="FLUORIDE EXPORT PROTEIN 1-RELATED"/>
    <property type="match status" value="1"/>
</dbReference>
<keyword evidence="5 10" id="KW-0472">Membrane</keyword>
<name>A0A1G9BJ58_9STAP</name>
<dbReference type="HAMAP" id="MF_00454">
    <property type="entry name" value="FluC"/>
    <property type="match status" value="1"/>
</dbReference>
<keyword evidence="10" id="KW-0915">Sodium</keyword>
<dbReference type="STRING" id="586411.SAMN05216187_10827"/>
<dbReference type="InterPro" id="IPR003691">
    <property type="entry name" value="FluC"/>
</dbReference>
<evidence type="ECO:0000256" key="4">
    <source>
        <dbReference type="ARBA" id="ARBA00022989"/>
    </source>
</evidence>
<feature type="transmembrane region" description="Helical" evidence="10">
    <location>
        <begin position="35"/>
        <end position="55"/>
    </location>
</feature>
<evidence type="ECO:0000256" key="1">
    <source>
        <dbReference type="ARBA" id="ARBA00004651"/>
    </source>
</evidence>
<gene>
    <name evidence="10" type="primary">fluC</name>
    <name evidence="10" type="synonym">crcB</name>
    <name evidence="11" type="ORF">SAMN05216187_10827</name>
</gene>
<feature type="binding site" evidence="10">
    <location>
        <position position="73"/>
    </location>
    <ligand>
        <name>Na(+)</name>
        <dbReference type="ChEBI" id="CHEBI:29101"/>
        <note>structural</note>
    </ligand>
</feature>
<comment type="similarity">
    <text evidence="7 10">Belongs to the fluoride channel Fluc/FEX (TC 1.A.43) family.</text>
</comment>
<dbReference type="Proteomes" id="UP000242700">
    <property type="component" value="Unassembled WGS sequence"/>
</dbReference>
<evidence type="ECO:0000256" key="6">
    <source>
        <dbReference type="ARBA" id="ARBA00023303"/>
    </source>
</evidence>
<organism evidence="11 12">
    <name type="scientific">Jeotgalicoccus aerolatus</name>
    <dbReference type="NCBI Taxonomy" id="709510"/>
    <lineage>
        <taxon>Bacteria</taxon>
        <taxon>Bacillati</taxon>
        <taxon>Bacillota</taxon>
        <taxon>Bacilli</taxon>
        <taxon>Bacillales</taxon>
        <taxon>Staphylococcaceae</taxon>
        <taxon>Jeotgalicoccus</taxon>
    </lineage>
</organism>
<dbReference type="PANTHER" id="PTHR28259">
    <property type="entry name" value="FLUORIDE EXPORT PROTEIN 1-RELATED"/>
    <property type="match status" value="1"/>
</dbReference>
<keyword evidence="10" id="KW-0406">Ion transport</keyword>
<dbReference type="OrthoDB" id="9815830at2"/>
<keyword evidence="2 10" id="KW-1003">Cell membrane</keyword>
<comment type="function">
    <text evidence="9 10">Fluoride-specific ion channel. Important for reducing fluoride concentration in the cell, thus reducing its toxicity.</text>
</comment>
<dbReference type="GO" id="GO:0005886">
    <property type="term" value="C:plasma membrane"/>
    <property type="evidence" value="ECO:0007669"/>
    <property type="project" value="UniProtKB-SubCell"/>
</dbReference>
<evidence type="ECO:0000256" key="2">
    <source>
        <dbReference type="ARBA" id="ARBA00022475"/>
    </source>
</evidence>
<dbReference type="GO" id="GO:0062054">
    <property type="term" value="F:fluoride channel activity"/>
    <property type="evidence" value="ECO:0007669"/>
    <property type="project" value="UniProtKB-UniRule"/>
</dbReference>
<reference evidence="12" key="1">
    <citation type="submission" date="2016-10" db="EMBL/GenBank/DDBJ databases">
        <authorList>
            <person name="Varghese N."/>
            <person name="Submissions S."/>
        </authorList>
    </citation>
    <scope>NUCLEOTIDE SEQUENCE [LARGE SCALE GENOMIC DNA]</scope>
    <source>
        <strain evidence="12">CGMCC 1.8911</strain>
    </source>
</reference>
<protein>
    <recommendedName>
        <fullName evidence="10">Fluoride-specific ion channel FluC</fullName>
    </recommendedName>
</protein>
<evidence type="ECO:0000256" key="7">
    <source>
        <dbReference type="ARBA" id="ARBA00035120"/>
    </source>
</evidence>
<dbReference type="AlphaFoldDB" id="A0A1G9BJ58"/>
<feature type="transmembrane region" description="Helical" evidence="10">
    <location>
        <begin position="60"/>
        <end position="78"/>
    </location>
</feature>
<dbReference type="GO" id="GO:0046872">
    <property type="term" value="F:metal ion binding"/>
    <property type="evidence" value="ECO:0007669"/>
    <property type="project" value="UniProtKB-KW"/>
</dbReference>